<gene>
    <name evidence="2" type="ORF">DFH08DRAFT_725672</name>
</gene>
<name>A0AAD7ATI9_9AGAR</name>
<proteinExistence type="predicted"/>
<dbReference type="PANTHER" id="PTHR38052">
    <property type="entry name" value="EXPRESSED PROTEIN"/>
    <property type="match status" value="1"/>
</dbReference>
<dbReference type="EMBL" id="JARIHO010000001">
    <property type="protein sequence ID" value="KAJ7367653.1"/>
    <property type="molecule type" value="Genomic_DNA"/>
</dbReference>
<sequence length="99" mass="11614">MVKTIIVHFWTLPKKEAEDQMKVILKEAKATYLKDAGTLDWFVMQDPKDSTAWSIVERYQDEAAFNAHFENPYYKKFIADVGPITDSARERQILIFEEL</sequence>
<keyword evidence="3" id="KW-1185">Reference proteome</keyword>
<evidence type="ECO:0000259" key="1">
    <source>
        <dbReference type="PROSITE" id="PS51725"/>
    </source>
</evidence>
<feature type="domain" description="ABM" evidence="1">
    <location>
        <begin position="5"/>
        <end position="96"/>
    </location>
</feature>
<evidence type="ECO:0000313" key="3">
    <source>
        <dbReference type="Proteomes" id="UP001218218"/>
    </source>
</evidence>
<dbReference type="PANTHER" id="PTHR38052:SF1">
    <property type="entry name" value="ABM DOMAIN-CONTAINING PROTEIN"/>
    <property type="match status" value="1"/>
</dbReference>
<accession>A0AAD7ATI9</accession>
<comment type="caution">
    <text evidence="2">The sequence shown here is derived from an EMBL/GenBank/DDBJ whole genome shotgun (WGS) entry which is preliminary data.</text>
</comment>
<dbReference type="PROSITE" id="PS51725">
    <property type="entry name" value="ABM"/>
    <property type="match status" value="1"/>
</dbReference>
<dbReference type="InterPro" id="IPR011008">
    <property type="entry name" value="Dimeric_a/b-barrel"/>
</dbReference>
<dbReference type="Pfam" id="PF03992">
    <property type="entry name" value="ABM"/>
    <property type="match status" value="1"/>
</dbReference>
<evidence type="ECO:0000313" key="2">
    <source>
        <dbReference type="EMBL" id="KAJ7367653.1"/>
    </source>
</evidence>
<dbReference type="AlphaFoldDB" id="A0AAD7ATI9"/>
<organism evidence="2 3">
    <name type="scientific">Mycena albidolilacea</name>
    <dbReference type="NCBI Taxonomy" id="1033008"/>
    <lineage>
        <taxon>Eukaryota</taxon>
        <taxon>Fungi</taxon>
        <taxon>Dikarya</taxon>
        <taxon>Basidiomycota</taxon>
        <taxon>Agaricomycotina</taxon>
        <taxon>Agaricomycetes</taxon>
        <taxon>Agaricomycetidae</taxon>
        <taxon>Agaricales</taxon>
        <taxon>Marasmiineae</taxon>
        <taxon>Mycenaceae</taxon>
        <taxon>Mycena</taxon>
    </lineage>
</organism>
<protein>
    <recommendedName>
        <fullName evidence="1">ABM domain-containing protein</fullName>
    </recommendedName>
</protein>
<dbReference type="InterPro" id="IPR007138">
    <property type="entry name" value="ABM_dom"/>
</dbReference>
<dbReference type="SUPFAM" id="SSF54909">
    <property type="entry name" value="Dimeric alpha+beta barrel"/>
    <property type="match status" value="1"/>
</dbReference>
<dbReference type="Proteomes" id="UP001218218">
    <property type="component" value="Unassembled WGS sequence"/>
</dbReference>
<dbReference type="Gene3D" id="3.30.70.100">
    <property type="match status" value="1"/>
</dbReference>
<reference evidence="2" key="1">
    <citation type="submission" date="2023-03" db="EMBL/GenBank/DDBJ databases">
        <title>Massive genome expansion in bonnet fungi (Mycena s.s.) driven by repeated elements and novel gene families across ecological guilds.</title>
        <authorList>
            <consortium name="Lawrence Berkeley National Laboratory"/>
            <person name="Harder C.B."/>
            <person name="Miyauchi S."/>
            <person name="Viragh M."/>
            <person name="Kuo A."/>
            <person name="Thoen E."/>
            <person name="Andreopoulos B."/>
            <person name="Lu D."/>
            <person name="Skrede I."/>
            <person name="Drula E."/>
            <person name="Henrissat B."/>
            <person name="Morin E."/>
            <person name="Kohler A."/>
            <person name="Barry K."/>
            <person name="LaButti K."/>
            <person name="Morin E."/>
            <person name="Salamov A."/>
            <person name="Lipzen A."/>
            <person name="Mereny Z."/>
            <person name="Hegedus B."/>
            <person name="Baldrian P."/>
            <person name="Stursova M."/>
            <person name="Weitz H."/>
            <person name="Taylor A."/>
            <person name="Grigoriev I.V."/>
            <person name="Nagy L.G."/>
            <person name="Martin F."/>
            <person name="Kauserud H."/>
        </authorList>
    </citation>
    <scope>NUCLEOTIDE SEQUENCE</scope>
    <source>
        <strain evidence="2">CBHHK002</strain>
    </source>
</reference>